<name>B2VCM8_ERWT9</name>
<dbReference type="EMBL" id="CU468135">
    <property type="protein sequence ID" value="CAO95916.1"/>
    <property type="molecule type" value="Genomic_DNA"/>
</dbReference>
<reference evidence="1 2" key="1">
    <citation type="journal article" date="2008" name="Environ. Microbiol.">
        <title>The genome of Erwinia tasmaniensis strain Et1/99, a non-pathogenic bacterium in the genus Erwinia.</title>
        <authorList>
            <person name="Kube M."/>
            <person name="Migdoll A.M."/>
            <person name="Mueller I."/>
            <person name="Kuhl H."/>
            <person name="Beck A."/>
            <person name="Reinhardt R."/>
            <person name="Geider K."/>
        </authorList>
    </citation>
    <scope>NUCLEOTIDE SEQUENCE [LARGE SCALE GENOMIC DNA]</scope>
    <source>
        <strain evidence="2">DSM 17950 / CFBP 7177 / CIP 109463 / NCPPB 4357 / Et1/99</strain>
    </source>
</reference>
<gene>
    <name evidence="1" type="ordered locus">ETA_08700</name>
</gene>
<dbReference type="eggNOG" id="ENOG503395C">
    <property type="taxonomic scope" value="Bacteria"/>
</dbReference>
<sequence>MSHWFELLVNSQAIKSIYGDETPSLKGVDVHSLLLHRDGPKLSIKLNLNEYPSLPPKKWNVQKFNTVQIVLSFLDLKSVKISGWVDTIYSVDININIENGLVILNIDDKDLKLTAEASFLDLEAITAYSKI</sequence>
<proteinExistence type="predicted"/>
<dbReference type="KEGG" id="eta:ETA_08700"/>
<organism evidence="1 2">
    <name type="scientific">Erwinia tasmaniensis (strain DSM 17950 / CFBP 7177 / CIP 109463 / NCPPB 4357 / Et1/99)</name>
    <dbReference type="NCBI Taxonomy" id="465817"/>
    <lineage>
        <taxon>Bacteria</taxon>
        <taxon>Pseudomonadati</taxon>
        <taxon>Pseudomonadota</taxon>
        <taxon>Gammaproteobacteria</taxon>
        <taxon>Enterobacterales</taxon>
        <taxon>Erwiniaceae</taxon>
        <taxon>Erwinia</taxon>
    </lineage>
</organism>
<evidence type="ECO:0000313" key="1">
    <source>
        <dbReference type="EMBL" id="CAO95916.1"/>
    </source>
</evidence>
<evidence type="ECO:0000313" key="2">
    <source>
        <dbReference type="Proteomes" id="UP000001726"/>
    </source>
</evidence>
<keyword evidence="2" id="KW-1185">Reference proteome</keyword>
<accession>B2VCM8</accession>
<protein>
    <recommendedName>
        <fullName evidence="3">Immunity protein 50</fullName>
    </recommendedName>
</protein>
<dbReference type="RefSeq" id="WP_012440618.1">
    <property type="nucleotide sequence ID" value="NC_010694.1"/>
</dbReference>
<dbReference type="InterPro" id="IPR028957">
    <property type="entry name" value="Imm50"/>
</dbReference>
<dbReference type="HOGENOM" id="CLU_134456_0_0_6"/>
<dbReference type="Proteomes" id="UP000001726">
    <property type="component" value="Chromosome"/>
</dbReference>
<dbReference type="AlphaFoldDB" id="B2VCM8"/>
<dbReference type="Pfam" id="PF15594">
    <property type="entry name" value="Imm50"/>
    <property type="match status" value="1"/>
</dbReference>
<dbReference type="STRING" id="465817.ETA_08700"/>
<evidence type="ECO:0008006" key="3">
    <source>
        <dbReference type="Google" id="ProtNLM"/>
    </source>
</evidence>
<dbReference type="OrthoDB" id="9157057at2"/>